<sequence>MKLIFDLTKTQPVGNTKFHGGGKYGEIVFKSLAGSSKDIVAYYNSEKWLNPEIAQICRDNHFVMVDSNQRSLQETVAEYPGVVYSPIIETDLATIGDNITYITTVHGLRVLELPYDKYIGHYRSKSFKLGYELYYKYKSKKTFDLTLKKYREVFQRKNIHVVTVSEHSKASILAFVPYLKQEDIEVFYSPSTVGGLEKVEPYEAGEKYYMMVSADRWVKNALRAAMAFDEIFSERPDFKGKVILTGSKNKHIFDKYIKNKSRFVFVDYVDGKTLLSMYKGAYLFVYPSLNEGFGYPPVEAMTLGTPIIASAISSITEICGDSALYFNPLLVSEIKMRILQMENRELRAEFIRKQQKRVQEVKERQDQDLERLTQYILSHVNQSVNA</sequence>
<proteinExistence type="predicted"/>
<keyword evidence="1 4" id="KW-0808">Transferase</keyword>
<evidence type="ECO:0000256" key="1">
    <source>
        <dbReference type="ARBA" id="ARBA00022679"/>
    </source>
</evidence>
<dbReference type="Gene3D" id="3.40.50.2000">
    <property type="entry name" value="Glycogen Phosphorylase B"/>
    <property type="match status" value="1"/>
</dbReference>
<dbReference type="EC" id="2.4.-.-" evidence="4"/>
<feature type="domain" description="Glycosyl transferase family 1" evidence="3">
    <location>
        <begin position="204"/>
        <end position="356"/>
    </location>
</feature>
<feature type="coiled-coil region" evidence="2">
    <location>
        <begin position="336"/>
        <end position="371"/>
    </location>
</feature>
<dbReference type="GO" id="GO:0009103">
    <property type="term" value="P:lipopolysaccharide biosynthetic process"/>
    <property type="evidence" value="ECO:0007669"/>
    <property type="project" value="TreeGrafter"/>
</dbReference>
<dbReference type="AlphaFoldDB" id="A0AAU8FNG1"/>
<gene>
    <name evidence="4" type="ORF">ABV298_03545</name>
</gene>
<organism evidence="4">
    <name type="scientific">Dyadobacter sp. 676</name>
    <dbReference type="NCBI Taxonomy" id="3088362"/>
    <lineage>
        <taxon>Bacteria</taxon>
        <taxon>Pseudomonadati</taxon>
        <taxon>Bacteroidota</taxon>
        <taxon>Cytophagia</taxon>
        <taxon>Cytophagales</taxon>
        <taxon>Spirosomataceae</taxon>
        <taxon>Dyadobacter</taxon>
    </lineage>
</organism>
<dbReference type="GO" id="GO:0016757">
    <property type="term" value="F:glycosyltransferase activity"/>
    <property type="evidence" value="ECO:0007669"/>
    <property type="project" value="UniProtKB-KW"/>
</dbReference>
<dbReference type="RefSeq" id="WP_353720815.1">
    <property type="nucleotide sequence ID" value="NZ_CP159289.1"/>
</dbReference>
<keyword evidence="4" id="KW-0328">Glycosyltransferase</keyword>
<keyword evidence="2" id="KW-0175">Coiled coil</keyword>
<dbReference type="PANTHER" id="PTHR46401">
    <property type="entry name" value="GLYCOSYLTRANSFERASE WBBK-RELATED"/>
    <property type="match status" value="1"/>
</dbReference>
<dbReference type="Pfam" id="PF00534">
    <property type="entry name" value="Glycos_transf_1"/>
    <property type="match status" value="1"/>
</dbReference>
<dbReference type="PANTHER" id="PTHR46401:SF2">
    <property type="entry name" value="GLYCOSYLTRANSFERASE WBBK-RELATED"/>
    <property type="match status" value="1"/>
</dbReference>
<dbReference type="InterPro" id="IPR001296">
    <property type="entry name" value="Glyco_trans_1"/>
</dbReference>
<evidence type="ECO:0000259" key="3">
    <source>
        <dbReference type="Pfam" id="PF00534"/>
    </source>
</evidence>
<protein>
    <submittedName>
        <fullName evidence="4">Glycosyltransferase</fullName>
        <ecNumber evidence="4">2.4.-.-</ecNumber>
    </submittedName>
</protein>
<dbReference type="SUPFAM" id="SSF53756">
    <property type="entry name" value="UDP-Glycosyltransferase/glycogen phosphorylase"/>
    <property type="match status" value="1"/>
</dbReference>
<evidence type="ECO:0000313" key="4">
    <source>
        <dbReference type="EMBL" id="XCH25515.1"/>
    </source>
</evidence>
<evidence type="ECO:0000256" key="2">
    <source>
        <dbReference type="SAM" id="Coils"/>
    </source>
</evidence>
<accession>A0AAU8FNG1</accession>
<name>A0AAU8FNG1_9BACT</name>
<reference evidence="4" key="1">
    <citation type="submission" date="2024-06" db="EMBL/GenBank/DDBJ databases">
        <title>Sequencing and assembly of the genome of Dyadobacter sp. strain 676, a symbiont of Cyamopsis tetragonoloba.</title>
        <authorList>
            <person name="Guro P."/>
            <person name="Sazanova A."/>
            <person name="Kuznetsova I."/>
            <person name="Belimov A."/>
            <person name="Safronova V."/>
        </authorList>
    </citation>
    <scope>NUCLEOTIDE SEQUENCE</scope>
    <source>
        <strain evidence="4">676</strain>
    </source>
</reference>
<dbReference type="EMBL" id="CP159289">
    <property type="protein sequence ID" value="XCH25515.1"/>
    <property type="molecule type" value="Genomic_DNA"/>
</dbReference>